<organism evidence="2">
    <name type="scientific">viral metagenome</name>
    <dbReference type="NCBI Taxonomy" id="1070528"/>
    <lineage>
        <taxon>unclassified sequences</taxon>
        <taxon>metagenomes</taxon>
        <taxon>organismal metagenomes</taxon>
    </lineage>
</organism>
<feature type="transmembrane region" description="Helical" evidence="1">
    <location>
        <begin position="47"/>
        <end position="65"/>
    </location>
</feature>
<evidence type="ECO:0000256" key="1">
    <source>
        <dbReference type="SAM" id="Phobius"/>
    </source>
</evidence>
<keyword evidence="1" id="KW-0812">Transmembrane</keyword>
<sequence>MTSLLFHSDRNHYNGGHRLYEWLDFIMIVSVVTYSVYYLYNKQTYDLLLMSGVLLCFISVLYIYYYGRIIGRYCGDPTPYVCELYQAIVHIITFVGHIFILYV</sequence>
<reference evidence="2" key="1">
    <citation type="journal article" date="2020" name="Nature">
        <title>Giant virus diversity and host interactions through global metagenomics.</title>
        <authorList>
            <person name="Schulz F."/>
            <person name="Roux S."/>
            <person name="Paez-Espino D."/>
            <person name="Jungbluth S."/>
            <person name="Walsh D.A."/>
            <person name="Denef V.J."/>
            <person name="McMahon K.D."/>
            <person name="Konstantinidis K.T."/>
            <person name="Eloe-Fadrosh E.A."/>
            <person name="Kyrpides N.C."/>
            <person name="Woyke T."/>
        </authorList>
    </citation>
    <scope>NUCLEOTIDE SEQUENCE</scope>
    <source>
        <strain evidence="2">GVMAG-M-3300018416-45</strain>
    </source>
</reference>
<feature type="transmembrane region" description="Helical" evidence="1">
    <location>
        <begin position="85"/>
        <end position="102"/>
    </location>
</feature>
<dbReference type="AlphaFoldDB" id="A0A6C0BRK6"/>
<feature type="transmembrane region" description="Helical" evidence="1">
    <location>
        <begin position="20"/>
        <end position="40"/>
    </location>
</feature>
<keyword evidence="1" id="KW-1133">Transmembrane helix</keyword>
<evidence type="ECO:0000313" key="2">
    <source>
        <dbReference type="EMBL" id="QHS94690.1"/>
    </source>
</evidence>
<protein>
    <submittedName>
        <fullName evidence="2">Uncharacterized protein</fullName>
    </submittedName>
</protein>
<proteinExistence type="predicted"/>
<keyword evidence="1" id="KW-0472">Membrane</keyword>
<dbReference type="EMBL" id="MN739229">
    <property type="protein sequence ID" value="QHS94690.1"/>
    <property type="molecule type" value="Genomic_DNA"/>
</dbReference>
<accession>A0A6C0BRK6</accession>
<name>A0A6C0BRK6_9ZZZZ</name>